<proteinExistence type="predicted"/>
<keyword evidence="2" id="KW-1185">Reference proteome</keyword>
<dbReference type="AlphaFoldDB" id="A0AA39PLV6"/>
<name>A0AA39PLV6_9AGAR</name>
<dbReference type="Proteomes" id="UP001175228">
    <property type="component" value="Unassembled WGS sequence"/>
</dbReference>
<comment type="caution">
    <text evidence="1">The sequence shown here is derived from an EMBL/GenBank/DDBJ whole genome shotgun (WGS) entry which is preliminary data.</text>
</comment>
<dbReference type="EMBL" id="JAUEPU010000046">
    <property type="protein sequence ID" value="KAK0486722.1"/>
    <property type="molecule type" value="Genomic_DNA"/>
</dbReference>
<sequence>MNPARLILTARDGGKAKKALTEIQADTGYTRAEFWILDLANLDPVVVFADMAGRL</sequence>
<evidence type="ECO:0000313" key="1">
    <source>
        <dbReference type="EMBL" id="KAK0486722.1"/>
    </source>
</evidence>
<reference evidence="1" key="1">
    <citation type="submission" date="2023-06" db="EMBL/GenBank/DDBJ databases">
        <authorList>
            <consortium name="Lawrence Berkeley National Laboratory"/>
            <person name="Ahrendt S."/>
            <person name="Sahu N."/>
            <person name="Indic B."/>
            <person name="Wong-Bajracharya J."/>
            <person name="Merenyi Z."/>
            <person name="Ke H.-M."/>
            <person name="Monk M."/>
            <person name="Kocsube S."/>
            <person name="Drula E."/>
            <person name="Lipzen A."/>
            <person name="Balint B."/>
            <person name="Henrissat B."/>
            <person name="Andreopoulos B."/>
            <person name="Martin F.M."/>
            <person name="Harder C.B."/>
            <person name="Rigling D."/>
            <person name="Ford K.L."/>
            <person name="Foster G.D."/>
            <person name="Pangilinan J."/>
            <person name="Papanicolaou A."/>
            <person name="Barry K."/>
            <person name="LaButti K."/>
            <person name="Viragh M."/>
            <person name="Koriabine M."/>
            <person name="Yan M."/>
            <person name="Riley R."/>
            <person name="Champramary S."/>
            <person name="Plett K.L."/>
            <person name="Tsai I.J."/>
            <person name="Slot J."/>
            <person name="Sipos G."/>
            <person name="Plett J."/>
            <person name="Nagy L.G."/>
            <person name="Grigoriev I.V."/>
        </authorList>
    </citation>
    <scope>NUCLEOTIDE SEQUENCE</scope>
    <source>
        <strain evidence="1">HWK02</strain>
    </source>
</reference>
<gene>
    <name evidence="1" type="ORF">EDD18DRAFT_1360598</name>
</gene>
<organism evidence="1 2">
    <name type="scientific">Armillaria luteobubalina</name>
    <dbReference type="NCBI Taxonomy" id="153913"/>
    <lineage>
        <taxon>Eukaryota</taxon>
        <taxon>Fungi</taxon>
        <taxon>Dikarya</taxon>
        <taxon>Basidiomycota</taxon>
        <taxon>Agaricomycotina</taxon>
        <taxon>Agaricomycetes</taxon>
        <taxon>Agaricomycetidae</taxon>
        <taxon>Agaricales</taxon>
        <taxon>Marasmiineae</taxon>
        <taxon>Physalacriaceae</taxon>
        <taxon>Armillaria</taxon>
    </lineage>
</organism>
<accession>A0AA39PLV6</accession>
<protein>
    <submittedName>
        <fullName evidence="1">Uncharacterized protein</fullName>
    </submittedName>
</protein>
<evidence type="ECO:0000313" key="2">
    <source>
        <dbReference type="Proteomes" id="UP001175228"/>
    </source>
</evidence>